<keyword evidence="1" id="KW-0732">Signal</keyword>
<organism evidence="4 5">
    <name type="scientific">Chitinimonas prasina</name>
    <dbReference type="NCBI Taxonomy" id="1434937"/>
    <lineage>
        <taxon>Bacteria</taxon>
        <taxon>Pseudomonadati</taxon>
        <taxon>Pseudomonadota</taxon>
        <taxon>Betaproteobacteria</taxon>
        <taxon>Neisseriales</taxon>
        <taxon>Chitinibacteraceae</taxon>
        <taxon>Chitinimonas</taxon>
    </lineage>
</organism>
<dbReference type="Proteomes" id="UP001156706">
    <property type="component" value="Unassembled WGS sequence"/>
</dbReference>
<evidence type="ECO:0000256" key="1">
    <source>
        <dbReference type="SAM" id="SignalP"/>
    </source>
</evidence>
<dbReference type="SUPFAM" id="SSF51556">
    <property type="entry name" value="Metallo-dependent hydrolases"/>
    <property type="match status" value="1"/>
</dbReference>
<dbReference type="RefSeq" id="WP_284198304.1">
    <property type="nucleotide sequence ID" value="NZ_BSOG01000007.1"/>
</dbReference>
<comment type="caution">
    <text evidence="4">The sequence shown here is derived from an EMBL/GenBank/DDBJ whole genome shotgun (WGS) entry which is preliminary data.</text>
</comment>
<dbReference type="Pfam" id="PF01979">
    <property type="entry name" value="Amidohydro_1"/>
    <property type="match status" value="1"/>
</dbReference>
<evidence type="ECO:0000313" key="4">
    <source>
        <dbReference type="EMBL" id="GLR15240.1"/>
    </source>
</evidence>
<gene>
    <name evidence="4" type="ORF">GCM10007907_40300</name>
</gene>
<sequence>MSAFPLVIASVLALSGTALAAGPVLIRDVAVFDGTQRLPARHVLLADGKIADADFRGATPDGATEVRCDGCTLLPGLVDSHVHAYANHELPLLLGVTTQLDMFMPLDMARDIKARMAAGKLLDQADLYTAGTLVTTPGGHGTEYGFTIPTLNRPEDADAFIDARLAEGSDFIKLVYDDGKHYGVNFTTLDLATLTAAIKATHRRGKLAVVHVSTQAAAKDAVAAGADGLVHQFTDSEVDDAFVQLAKQKKIFIIPTYAVNESVYGRAGGTGLLAQAAIADMLDAGQQGVLKQVMRPVDRSARLDALMRASLGKLKAAGVPILAGTDAGNPGTLHGASLHRELELLTQAGLSASEALAAATSVPAKAFGLHDSGRIAKGMKANLLLVKGDPSMDIRATRNIVEIWKAGVAVSPLRQARQLALQQAAAKAAARPQTVLPADGKLGLFSSDAGKLVMAAPFGSWQQNVDSVMSGKSQVVLSAGAGPSGQVSLKLDGELKPGFAYPWAGVAFNPGKQPFAPTDLSAAKGIRFKVRGDGATYALQAFWQAGGYQPAAATFKAEPEWREVKLEWASLKGFDPKTTTWLGLVAAMRTGPFQFELADVGLIPN</sequence>
<dbReference type="InterPro" id="IPR008979">
    <property type="entry name" value="Galactose-bd-like_sf"/>
</dbReference>
<proteinExistence type="predicted"/>
<feature type="signal peptide" evidence="1">
    <location>
        <begin position="1"/>
        <end position="20"/>
    </location>
</feature>
<accession>A0ABQ5YJQ6</accession>
<protein>
    <recommendedName>
        <fullName evidence="6">Amidohydrolase family protein</fullName>
    </recommendedName>
</protein>
<evidence type="ECO:0008006" key="6">
    <source>
        <dbReference type="Google" id="ProtNLM"/>
    </source>
</evidence>
<dbReference type="Gene3D" id="3.40.50.10910">
    <property type="entry name" value="Amidohydrolase"/>
    <property type="match status" value="1"/>
</dbReference>
<evidence type="ECO:0000313" key="5">
    <source>
        <dbReference type="Proteomes" id="UP001156706"/>
    </source>
</evidence>
<dbReference type="InterPro" id="IPR011059">
    <property type="entry name" value="Metal-dep_hydrolase_composite"/>
</dbReference>
<dbReference type="SUPFAM" id="SSF49785">
    <property type="entry name" value="Galactose-binding domain-like"/>
    <property type="match status" value="1"/>
</dbReference>
<evidence type="ECO:0000259" key="3">
    <source>
        <dbReference type="Pfam" id="PF08547"/>
    </source>
</evidence>
<dbReference type="InterPro" id="IPR013857">
    <property type="entry name" value="NADH-UbQ_OxRdtase-assoc_prot30"/>
</dbReference>
<dbReference type="SUPFAM" id="SSF51338">
    <property type="entry name" value="Composite domain of metallo-dependent hydrolases"/>
    <property type="match status" value="1"/>
</dbReference>
<dbReference type="PANTHER" id="PTHR43135">
    <property type="entry name" value="ALPHA-D-RIBOSE 1-METHYLPHOSPHONATE 5-TRIPHOSPHATE DIPHOSPHATASE"/>
    <property type="match status" value="1"/>
</dbReference>
<reference evidence="5" key="1">
    <citation type="journal article" date="2019" name="Int. J. Syst. Evol. Microbiol.">
        <title>The Global Catalogue of Microorganisms (GCM) 10K type strain sequencing project: providing services to taxonomists for standard genome sequencing and annotation.</title>
        <authorList>
            <consortium name="The Broad Institute Genomics Platform"/>
            <consortium name="The Broad Institute Genome Sequencing Center for Infectious Disease"/>
            <person name="Wu L."/>
            <person name="Ma J."/>
        </authorList>
    </citation>
    <scope>NUCLEOTIDE SEQUENCE [LARGE SCALE GENOMIC DNA]</scope>
    <source>
        <strain evidence="5">NBRC 110044</strain>
    </source>
</reference>
<dbReference type="InterPro" id="IPR006680">
    <property type="entry name" value="Amidohydro-rel"/>
</dbReference>
<dbReference type="Gene3D" id="3.30.110.90">
    <property type="entry name" value="Amidohydrolase"/>
    <property type="match status" value="1"/>
</dbReference>
<dbReference type="Pfam" id="PF08547">
    <property type="entry name" value="CIA30"/>
    <property type="match status" value="1"/>
</dbReference>
<evidence type="ECO:0000259" key="2">
    <source>
        <dbReference type="Pfam" id="PF01979"/>
    </source>
</evidence>
<dbReference type="PANTHER" id="PTHR43135:SF3">
    <property type="entry name" value="ALPHA-D-RIBOSE 1-METHYLPHOSPHONATE 5-TRIPHOSPHATE DIPHOSPHATASE"/>
    <property type="match status" value="1"/>
</dbReference>
<feature type="domain" description="Amidohydrolase-related" evidence="2">
    <location>
        <begin position="188"/>
        <end position="408"/>
    </location>
</feature>
<dbReference type="Gene3D" id="2.30.40.10">
    <property type="entry name" value="Urease, subunit C, domain 1"/>
    <property type="match status" value="1"/>
</dbReference>
<feature type="chain" id="PRO_5046187460" description="Amidohydrolase family protein" evidence="1">
    <location>
        <begin position="21"/>
        <end position="605"/>
    </location>
</feature>
<dbReference type="Gene3D" id="1.20.58.520">
    <property type="entry name" value="Amidohydrolase"/>
    <property type="match status" value="1"/>
</dbReference>
<dbReference type="InterPro" id="IPR051781">
    <property type="entry name" value="Metallo-dep_Hydrolase"/>
</dbReference>
<dbReference type="InterPro" id="IPR032466">
    <property type="entry name" value="Metal_Hydrolase"/>
</dbReference>
<name>A0ABQ5YJQ6_9NEIS</name>
<feature type="domain" description="NADH:ubiquinone oxidoreductase intermediate-associated protein 30" evidence="3">
    <location>
        <begin position="458"/>
        <end position="572"/>
    </location>
</feature>
<dbReference type="EMBL" id="BSOG01000007">
    <property type="protein sequence ID" value="GLR15240.1"/>
    <property type="molecule type" value="Genomic_DNA"/>
</dbReference>
<keyword evidence="5" id="KW-1185">Reference proteome</keyword>